<reference evidence="1" key="1">
    <citation type="submission" date="2017-04" db="EMBL/GenBank/DDBJ databases">
        <title>First report of Klebsiella oxytoca strain simultaneously producing NDM-1, IMP-4 and KPC-2 carbapenemases.</title>
        <authorList>
            <person name="Wang J."/>
            <person name="Li J."/>
            <person name="Yuan M."/>
            <person name="Chen H."/>
            <person name="Jia Y."/>
            <person name="Zhu X."/>
            <person name="Bai L."/>
            <person name="Bai X."/>
            <person name="Fanning S."/>
        </authorList>
    </citation>
    <scope>NUCLEOTIDE SEQUENCE</scope>
    <source>
        <strain evidence="1">PKOX3</strain>
        <plasmid evidence="1">p4-IPM</plasmid>
    </source>
</reference>
<evidence type="ECO:0000313" key="1">
    <source>
        <dbReference type="EMBL" id="ASD49080.1"/>
    </source>
</evidence>
<accession>A0A1Z3MMQ1</accession>
<protein>
    <submittedName>
        <fullName evidence="1">Uncharacterized protein</fullName>
    </submittedName>
</protein>
<sequence>MFTVILRRRTFCLLRLSRGAVLTGSGRSGSSVGIFKIS</sequence>
<proteinExistence type="predicted"/>
<keyword evidence="1" id="KW-0614">Plasmid</keyword>
<dbReference type="AlphaFoldDB" id="A0A1Z3MMQ1"/>
<organism evidence="1">
    <name type="scientific">Klebsiella oxytoca</name>
    <dbReference type="NCBI Taxonomy" id="571"/>
    <lineage>
        <taxon>Bacteria</taxon>
        <taxon>Pseudomonadati</taxon>
        <taxon>Pseudomonadota</taxon>
        <taxon>Gammaproteobacteria</taxon>
        <taxon>Enterobacterales</taxon>
        <taxon>Enterobacteriaceae</taxon>
        <taxon>Klebsiella/Raoultella group</taxon>
        <taxon>Klebsiella</taxon>
    </lineage>
</organism>
<name>A0A1Z3MMQ1_KLEOX</name>
<geneLocation type="plasmid" evidence="1">
    <name>p4-IPM</name>
</geneLocation>
<dbReference type="EMBL" id="KY913900">
    <property type="protein sequence ID" value="ASD49080.1"/>
    <property type="molecule type" value="Genomic_DNA"/>
</dbReference>